<reference evidence="2 3" key="1">
    <citation type="journal article" date="2019" name="Sci. Rep.">
        <title>Orb-weaving spider Araneus ventricosus genome elucidates the spidroin gene catalogue.</title>
        <authorList>
            <person name="Kono N."/>
            <person name="Nakamura H."/>
            <person name="Ohtoshi R."/>
            <person name="Moran D.A.P."/>
            <person name="Shinohara A."/>
            <person name="Yoshida Y."/>
            <person name="Fujiwara M."/>
            <person name="Mori M."/>
            <person name="Tomita M."/>
            <person name="Arakawa K."/>
        </authorList>
    </citation>
    <scope>NUCLEOTIDE SEQUENCE [LARGE SCALE GENOMIC DNA]</scope>
</reference>
<evidence type="ECO:0008006" key="4">
    <source>
        <dbReference type="Google" id="ProtNLM"/>
    </source>
</evidence>
<dbReference type="EMBL" id="BGPR01002794">
    <property type="protein sequence ID" value="GBM79015.1"/>
    <property type="molecule type" value="Genomic_DNA"/>
</dbReference>
<protein>
    <recommendedName>
        <fullName evidence="4">DUF5641 domain-containing protein</fullName>
    </recommendedName>
</protein>
<dbReference type="AlphaFoldDB" id="A0A4Y2IMY9"/>
<dbReference type="Proteomes" id="UP000499080">
    <property type="component" value="Unassembled WGS sequence"/>
</dbReference>
<proteinExistence type="predicted"/>
<sequence>MENMAAKEEIPSNGEFIPKTTVYFEELDKSDCMDRIEKKRIENKWAKTSKDNRKKIQVRHVVRNDIQNGIVLHLKVFERKEEPRWLSGKVSDSGPEVPGSRFDSTEDPSCIGPVVSQIIRSGPNAPGAEAGEGGGSSDAVLAI</sequence>
<feature type="region of interest" description="Disordered" evidence="1">
    <location>
        <begin position="85"/>
        <end position="143"/>
    </location>
</feature>
<name>A0A4Y2IMY9_ARAVE</name>
<accession>A0A4Y2IMY9</accession>
<evidence type="ECO:0000313" key="3">
    <source>
        <dbReference type="Proteomes" id="UP000499080"/>
    </source>
</evidence>
<organism evidence="2 3">
    <name type="scientific">Araneus ventricosus</name>
    <name type="common">Orbweaver spider</name>
    <name type="synonym">Epeira ventricosa</name>
    <dbReference type="NCBI Taxonomy" id="182803"/>
    <lineage>
        <taxon>Eukaryota</taxon>
        <taxon>Metazoa</taxon>
        <taxon>Ecdysozoa</taxon>
        <taxon>Arthropoda</taxon>
        <taxon>Chelicerata</taxon>
        <taxon>Arachnida</taxon>
        <taxon>Araneae</taxon>
        <taxon>Araneomorphae</taxon>
        <taxon>Entelegynae</taxon>
        <taxon>Araneoidea</taxon>
        <taxon>Araneidae</taxon>
        <taxon>Araneus</taxon>
    </lineage>
</organism>
<gene>
    <name evidence="2" type="ORF">AVEN_227242_1</name>
</gene>
<evidence type="ECO:0000313" key="2">
    <source>
        <dbReference type="EMBL" id="GBM79015.1"/>
    </source>
</evidence>
<comment type="caution">
    <text evidence="2">The sequence shown here is derived from an EMBL/GenBank/DDBJ whole genome shotgun (WGS) entry which is preliminary data.</text>
</comment>
<evidence type="ECO:0000256" key="1">
    <source>
        <dbReference type="SAM" id="MobiDB-lite"/>
    </source>
</evidence>
<keyword evidence="3" id="KW-1185">Reference proteome</keyword>